<sequence length="130" mass="14859">MKPMAKDQTEARELTRSERAAIRRLVVGMCANYDPEYGCLPLDCPCYMLNKWWTGAYCKYFQNAVLPLDSVLEAKLTGTNAAFSQKICPVCGAAFIPVTSQAYCSEACQYEGNRRKSRERMRKKRQNKRV</sequence>
<dbReference type="Pfam" id="PF14194">
    <property type="entry name" value="Cys_rich_VLP"/>
    <property type="match status" value="1"/>
</dbReference>
<evidence type="ECO:0000313" key="3">
    <source>
        <dbReference type="Proteomes" id="UP000298324"/>
    </source>
</evidence>
<protein>
    <recommendedName>
        <fullName evidence="1">Cysteine-rich VLP domain-containing protein</fullName>
    </recommendedName>
</protein>
<feature type="domain" description="Cysteine-rich VLP" evidence="1">
    <location>
        <begin position="15"/>
        <end position="69"/>
    </location>
</feature>
<evidence type="ECO:0000259" key="1">
    <source>
        <dbReference type="Pfam" id="PF14194"/>
    </source>
</evidence>
<reference evidence="2 3" key="1">
    <citation type="journal article" date="2018" name="Environ. Microbiol.">
        <title>Novel energy conservation strategies and behaviour of Pelotomaculum schinkii driving syntrophic propionate catabolism.</title>
        <authorList>
            <person name="Hidalgo-Ahumada C.A.P."/>
            <person name="Nobu M.K."/>
            <person name="Narihiro T."/>
            <person name="Tamaki H."/>
            <person name="Liu W.T."/>
            <person name="Kamagata Y."/>
            <person name="Stams A.J.M."/>
            <person name="Imachi H."/>
            <person name="Sousa D.Z."/>
        </authorList>
    </citation>
    <scope>NUCLEOTIDE SEQUENCE [LARGE SCALE GENOMIC DNA]</scope>
    <source>
        <strain evidence="2 3">HH</strain>
    </source>
</reference>
<evidence type="ECO:0000313" key="2">
    <source>
        <dbReference type="EMBL" id="TEB05607.1"/>
    </source>
</evidence>
<keyword evidence="3" id="KW-1185">Reference proteome</keyword>
<dbReference type="AlphaFoldDB" id="A0A4Y7R9Y0"/>
<dbReference type="Proteomes" id="UP000298324">
    <property type="component" value="Unassembled WGS sequence"/>
</dbReference>
<organism evidence="2 3">
    <name type="scientific">Pelotomaculum schinkii</name>
    <dbReference type="NCBI Taxonomy" id="78350"/>
    <lineage>
        <taxon>Bacteria</taxon>
        <taxon>Bacillati</taxon>
        <taxon>Bacillota</taxon>
        <taxon>Clostridia</taxon>
        <taxon>Eubacteriales</taxon>
        <taxon>Desulfotomaculaceae</taxon>
        <taxon>Pelotomaculum</taxon>
    </lineage>
</organism>
<name>A0A4Y7R9Y0_9FIRM</name>
<dbReference type="InterPro" id="IPR025973">
    <property type="entry name" value="Cys_rich_VLP_dom"/>
</dbReference>
<dbReference type="EMBL" id="QFGA01000002">
    <property type="protein sequence ID" value="TEB05607.1"/>
    <property type="molecule type" value="Genomic_DNA"/>
</dbReference>
<accession>A0A4Y7R9Y0</accession>
<comment type="caution">
    <text evidence="2">The sequence shown here is derived from an EMBL/GenBank/DDBJ whole genome shotgun (WGS) entry which is preliminary data.</text>
</comment>
<gene>
    <name evidence="2" type="ORF">Psch_02648</name>
</gene>
<proteinExistence type="predicted"/>